<evidence type="ECO:0000256" key="1">
    <source>
        <dbReference type="SAM" id="MobiDB-lite"/>
    </source>
</evidence>
<evidence type="ECO:0000313" key="2">
    <source>
        <dbReference type="EMBL" id="WGH79269.1"/>
    </source>
</evidence>
<protein>
    <submittedName>
        <fullName evidence="2">Uncharacterized protein</fullName>
    </submittedName>
</protein>
<reference evidence="2 3" key="1">
    <citation type="submission" date="2023-04" db="EMBL/GenBank/DDBJ databases">
        <title>Jannaschia ovalis sp. nov., a marine bacterium isolated from sea tidal flat.</title>
        <authorList>
            <person name="Kwon D.Y."/>
            <person name="Kim J.-J."/>
        </authorList>
    </citation>
    <scope>NUCLEOTIDE SEQUENCE [LARGE SCALE GENOMIC DNA]</scope>
    <source>
        <strain evidence="2 3">GRR-S6-38</strain>
    </source>
</reference>
<sequence length="73" mass="7925">MNALRLTRARPPRDLIDSAIAVHGARRVLLAAAAALLRPRPRPPDASTLPDHLRRDIGLDPLPPAPPSARLPY</sequence>
<dbReference type="Proteomes" id="UP001243420">
    <property type="component" value="Chromosome"/>
</dbReference>
<organism evidence="2 3">
    <name type="scientific">Jannaschia ovalis</name>
    <dbReference type="NCBI Taxonomy" id="3038773"/>
    <lineage>
        <taxon>Bacteria</taxon>
        <taxon>Pseudomonadati</taxon>
        <taxon>Pseudomonadota</taxon>
        <taxon>Alphaproteobacteria</taxon>
        <taxon>Rhodobacterales</taxon>
        <taxon>Roseobacteraceae</taxon>
        <taxon>Jannaschia</taxon>
    </lineage>
</organism>
<feature type="region of interest" description="Disordered" evidence="1">
    <location>
        <begin position="39"/>
        <end position="73"/>
    </location>
</feature>
<dbReference type="RefSeq" id="WP_279966069.1">
    <property type="nucleotide sequence ID" value="NZ_CP122537.1"/>
</dbReference>
<dbReference type="EMBL" id="CP122537">
    <property type="protein sequence ID" value="WGH79269.1"/>
    <property type="molecule type" value="Genomic_DNA"/>
</dbReference>
<keyword evidence="3" id="KW-1185">Reference proteome</keyword>
<feature type="compositionally biased region" description="Pro residues" evidence="1">
    <location>
        <begin position="61"/>
        <end position="73"/>
    </location>
</feature>
<accession>A0ABY8LD71</accession>
<name>A0ABY8LD71_9RHOB</name>
<gene>
    <name evidence="2" type="ORF">P8627_03110</name>
</gene>
<evidence type="ECO:0000313" key="3">
    <source>
        <dbReference type="Proteomes" id="UP001243420"/>
    </source>
</evidence>
<proteinExistence type="predicted"/>